<reference evidence="12 13" key="1">
    <citation type="submission" date="2019-11" db="EMBL/GenBank/DDBJ databases">
        <title>Comparative genomics of hydrocarbon-degrading Desulfosarcina strains.</title>
        <authorList>
            <person name="Watanabe M."/>
            <person name="Kojima H."/>
            <person name="Fukui M."/>
        </authorList>
    </citation>
    <scope>NUCLEOTIDE SEQUENCE [LARGE SCALE GENOMIC DNA]</scope>
    <source>
        <strain evidence="13">oXyS1</strain>
    </source>
</reference>
<dbReference type="Pfam" id="PF12838">
    <property type="entry name" value="Fer4_7"/>
    <property type="match status" value="1"/>
</dbReference>
<dbReference type="InterPro" id="IPR058240">
    <property type="entry name" value="rSAM_sf"/>
</dbReference>
<dbReference type="InterPro" id="IPR040074">
    <property type="entry name" value="BssD/PflA/YjjW"/>
</dbReference>
<protein>
    <submittedName>
        <fullName evidence="12">Glycyl-radical enzyme activating protein</fullName>
    </submittedName>
</protein>
<evidence type="ECO:0000256" key="8">
    <source>
        <dbReference type="ARBA" id="ARBA00023004"/>
    </source>
</evidence>
<feature type="domain" description="4Fe-4S ferredoxin-type" evidence="10">
    <location>
        <begin position="87"/>
        <end position="113"/>
    </location>
</feature>
<dbReference type="SUPFAM" id="SSF54862">
    <property type="entry name" value="4Fe-4S ferredoxins"/>
    <property type="match status" value="1"/>
</dbReference>
<dbReference type="InterPro" id="IPR034457">
    <property type="entry name" value="Organic_radical-activating"/>
</dbReference>
<keyword evidence="4" id="KW-0004">4Fe-4S</keyword>
<name>A0A5K8ACI9_9BACT</name>
<dbReference type="InterPro" id="IPR017900">
    <property type="entry name" value="4Fe4S_Fe_S_CS"/>
</dbReference>
<keyword evidence="7" id="KW-0560">Oxidoreductase</keyword>
<comment type="subunit">
    <text evidence="3">Monomer.</text>
</comment>
<dbReference type="AlphaFoldDB" id="A0A5K8ACI9"/>
<feature type="domain" description="Radical SAM core" evidence="11">
    <location>
        <begin position="25"/>
        <end position="311"/>
    </location>
</feature>
<dbReference type="InterPro" id="IPR013785">
    <property type="entry name" value="Aldolase_TIM"/>
</dbReference>
<keyword evidence="13" id="KW-1185">Reference proteome</keyword>
<organism evidence="12 13">
    <name type="scientific">Desulfosarcina ovata subsp. ovata</name>
    <dbReference type="NCBI Taxonomy" id="2752305"/>
    <lineage>
        <taxon>Bacteria</taxon>
        <taxon>Pseudomonadati</taxon>
        <taxon>Thermodesulfobacteriota</taxon>
        <taxon>Desulfobacteria</taxon>
        <taxon>Desulfobacterales</taxon>
        <taxon>Desulfosarcinaceae</taxon>
        <taxon>Desulfosarcina</taxon>
    </lineage>
</organism>
<evidence type="ECO:0000259" key="11">
    <source>
        <dbReference type="PROSITE" id="PS51918"/>
    </source>
</evidence>
<dbReference type="Proteomes" id="UP000422108">
    <property type="component" value="Chromosome"/>
</dbReference>
<dbReference type="GO" id="GO:0051539">
    <property type="term" value="F:4 iron, 4 sulfur cluster binding"/>
    <property type="evidence" value="ECO:0007669"/>
    <property type="project" value="UniProtKB-KW"/>
</dbReference>
<dbReference type="SUPFAM" id="SSF102114">
    <property type="entry name" value="Radical SAM enzymes"/>
    <property type="match status" value="1"/>
</dbReference>
<keyword evidence="6" id="KW-0479">Metal-binding</keyword>
<evidence type="ECO:0000256" key="1">
    <source>
        <dbReference type="ARBA" id="ARBA00001966"/>
    </source>
</evidence>
<dbReference type="PIRSF" id="PIRSF000371">
    <property type="entry name" value="PFL_act_enz"/>
    <property type="match status" value="1"/>
</dbReference>
<dbReference type="PANTHER" id="PTHR30352">
    <property type="entry name" value="PYRUVATE FORMATE-LYASE-ACTIVATING ENZYME"/>
    <property type="match status" value="1"/>
</dbReference>
<dbReference type="PROSITE" id="PS51918">
    <property type="entry name" value="RADICAL_SAM"/>
    <property type="match status" value="1"/>
</dbReference>
<keyword evidence="5" id="KW-0949">S-adenosyl-L-methionine</keyword>
<evidence type="ECO:0000313" key="13">
    <source>
        <dbReference type="Proteomes" id="UP000422108"/>
    </source>
</evidence>
<dbReference type="PROSITE" id="PS01087">
    <property type="entry name" value="RADICAL_ACTIVATING"/>
    <property type="match status" value="1"/>
</dbReference>
<dbReference type="GO" id="GO:0046872">
    <property type="term" value="F:metal ion binding"/>
    <property type="evidence" value="ECO:0007669"/>
    <property type="project" value="UniProtKB-KW"/>
</dbReference>
<dbReference type="InterPro" id="IPR007197">
    <property type="entry name" value="rSAM"/>
</dbReference>
<dbReference type="PANTHER" id="PTHR30352:SF4">
    <property type="entry name" value="PYRUVATE FORMATE-LYASE 2-ACTIVATING ENZYME"/>
    <property type="match status" value="1"/>
</dbReference>
<dbReference type="Gene3D" id="3.30.70.20">
    <property type="match status" value="1"/>
</dbReference>
<dbReference type="PROSITE" id="PS00198">
    <property type="entry name" value="4FE4S_FER_1"/>
    <property type="match status" value="2"/>
</dbReference>
<evidence type="ECO:0000313" key="12">
    <source>
        <dbReference type="EMBL" id="BBO90335.1"/>
    </source>
</evidence>
<dbReference type="InterPro" id="IPR017896">
    <property type="entry name" value="4Fe4S_Fe-S-bd"/>
</dbReference>
<evidence type="ECO:0000256" key="7">
    <source>
        <dbReference type="ARBA" id="ARBA00023002"/>
    </source>
</evidence>
<dbReference type="GO" id="GO:0016491">
    <property type="term" value="F:oxidoreductase activity"/>
    <property type="evidence" value="ECO:0007669"/>
    <property type="project" value="UniProtKB-KW"/>
</dbReference>
<dbReference type="CDD" id="cd01335">
    <property type="entry name" value="Radical_SAM"/>
    <property type="match status" value="1"/>
</dbReference>
<dbReference type="NCBIfam" id="TIGR02494">
    <property type="entry name" value="PFLE_PFLC"/>
    <property type="match status" value="1"/>
</dbReference>
<dbReference type="SFLD" id="SFLDS00029">
    <property type="entry name" value="Radical_SAM"/>
    <property type="match status" value="1"/>
</dbReference>
<keyword evidence="9" id="KW-0411">Iron-sulfur</keyword>
<evidence type="ECO:0000256" key="5">
    <source>
        <dbReference type="ARBA" id="ARBA00022691"/>
    </source>
</evidence>
<dbReference type="Gene3D" id="3.20.20.70">
    <property type="entry name" value="Aldolase class I"/>
    <property type="match status" value="1"/>
</dbReference>
<dbReference type="SFLD" id="SFLDG01066">
    <property type="entry name" value="organic_radical-activating_enz"/>
    <property type="match status" value="1"/>
</dbReference>
<dbReference type="Pfam" id="PF13353">
    <property type="entry name" value="Fer4_12"/>
    <property type="match status" value="1"/>
</dbReference>
<comment type="similarity">
    <text evidence="2">Belongs to the organic radical-activating enzymes family.</text>
</comment>
<comment type="cofactor">
    <cofactor evidence="1">
        <name>[4Fe-4S] cluster</name>
        <dbReference type="ChEBI" id="CHEBI:49883"/>
    </cofactor>
</comment>
<sequence length="318" mass="35157">MDWPAGIGKGSMEAIIGDIGRYAIHDGPGIRTTVFFKGCPMHCPWCHNPEFIRPQPEILFYADRCIGCGECVDRCPESAIDLNAPQRIDRRRCTACGECTPTCPTRALAVAGTRYGVDDLVAVLLRDRLFYDASGGGVTLSGGEPTLQMAFMARLLRRLKAEGLHTVLETGGFFPFAPFQAECLDFIDLIYFDLKISDPGRHQRITGVDNRLIWSTLAHLARWAPDRLVPRIPLIPGYTATRENLIALSGRIREMGLARPVLLPYHPFGRSKAVHVGRQADAALPRVPMSAEELARWSACVEPNDSTQKIAKEENDAD</sequence>
<dbReference type="EMBL" id="AP021879">
    <property type="protein sequence ID" value="BBO90335.1"/>
    <property type="molecule type" value="Genomic_DNA"/>
</dbReference>
<evidence type="ECO:0000256" key="6">
    <source>
        <dbReference type="ARBA" id="ARBA00022723"/>
    </source>
</evidence>
<dbReference type="InterPro" id="IPR012839">
    <property type="entry name" value="Organic_radical_activase"/>
</dbReference>
<evidence type="ECO:0000256" key="9">
    <source>
        <dbReference type="ARBA" id="ARBA00023014"/>
    </source>
</evidence>
<evidence type="ECO:0000256" key="3">
    <source>
        <dbReference type="ARBA" id="ARBA00011245"/>
    </source>
</evidence>
<dbReference type="SFLD" id="SFLDG01118">
    <property type="entry name" value="activating_enzymes__group_2"/>
    <property type="match status" value="1"/>
</dbReference>
<gene>
    <name evidence="12" type="ORF">DSCOOX_35150</name>
</gene>
<evidence type="ECO:0000256" key="2">
    <source>
        <dbReference type="ARBA" id="ARBA00009777"/>
    </source>
</evidence>
<dbReference type="InterPro" id="IPR001989">
    <property type="entry name" value="Radical_activat_CS"/>
</dbReference>
<feature type="domain" description="4Fe-4S ferredoxin-type" evidence="10">
    <location>
        <begin position="56"/>
        <end position="85"/>
    </location>
</feature>
<evidence type="ECO:0000259" key="10">
    <source>
        <dbReference type="PROSITE" id="PS51379"/>
    </source>
</evidence>
<proteinExistence type="inferred from homology"/>
<dbReference type="PROSITE" id="PS51379">
    <property type="entry name" value="4FE4S_FER_2"/>
    <property type="match status" value="2"/>
</dbReference>
<evidence type="ECO:0000256" key="4">
    <source>
        <dbReference type="ARBA" id="ARBA00022485"/>
    </source>
</evidence>
<keyword evidence="8" id="KW-0408">Iron</keyword>
<accession>A0A5K8ACI9</accession>